<dbReference type="PRINTS" id="PR00990">
    <property type="entry name" value="RIBOKINASE"/>
</dbReference>
<dbReference type="PANTHER" id="PTHR10584:SF166">
    <property type="entry name" value="RIBOKINASE"/>
    <property type="match status" value="1"/>
</dbReference>
<comment type="similarity">
    <text evidence="9">Belongs to the carbohydrate kinase PfkB family. Ribokinase subfamily.</text>
</comment>
<evidence type="ECO:0000313" key="12">
    <source>
        <dbReference type="Proteomes" id="UP000281708"/>
    </source>
</evidence>
<dbReference type="GO" id="GO:0019303">
    <property type="term" value="P:D-ribose catabolic process"/>
    <property type="evidence" value="ECO:0007669"/>
    <property type="project" value="UniProtKB-UniRule"/>
</dbReference>
<dbReference type="SUPFAM" id="SSF53613">
    <property type="entry name" value="Ribokinase-like"/>
    <property type="match status" value="1"/>
</dbReference>
<keyword evidence="6 9" id="KW-0460">Magnesium</keyword>
<keyword evidence="12" id="KW-1185">Reference proteome</keyword>
<dbReference type="EC" id="2.7.1.15" evidence="9"/>
<keyword evidence="4 9" id="KW-0418">Kinase</keyword>
<feature type="binding site" evidence="9">
    <location>
        <position position="280"/>
    </location>
    <ligand>
        <name>K(+)</name>
        <dbReference type="ChEBI" id="CHEBI:29103"/>
    </ligand>
</feature>
<evidence type="ECO:0000313" key="11">
    <source>
        <dbReference type="EMBL" id="RLV49954.1"/>
    </source>
</evidence>
<feature type="binding site" evidence="9">
    <location>
        <position position="284"/>
    </location>
    <ligand>
        <name>K(+)</name>
        <dbReference type="ChEBI" id="CHEBI:29103"/>
    </ligand>
</feature>
<keyword evidence="3 9" id="KW-0547">Nucleotide-binding</keyword>
<dbReference type="InterPro" id="IPR029056">
    <property type="entry name" value="Ribokinase-like"/>
</dbReference>
<comment type="function">
    <text evidence="9">Catalyzes the phosphorylation of ribose at O-5 in a reaction requiring ATP and magnesium. The resulting D-ribose-5-phosphate can then be used either for sythesis of nucleotides, histidine, and tryptophan, or as a component of the pentose phosphate pathway.</text>
</comment>
<feature type="domain" description="Carbohydrate kinase PfkB" evidence="10">
    <location>
        <begin position="2"/>
        <end position="287"/>
    </location>
</feature>
<evidence type="ECO:0000256" key="9">
    <source>
        <dbReference type="HAMAP-Rule" id="MF_01987"/>
    </source>
</evidence>
<sequence>MGRVLVIGSITCDVTAFADRLPGRGETVLGRELTLVLGGKGANQAVAAARAGARTAMVGHVGRDPFAEIALAGLRDNGVETDQVTPVDGPTGVAHIRVADGENDIVIVPLANDHVDAARVDQALAQAEPGDVLLLQLEIPAATTAHAARAGHEAGLLVVLDPAPAVELPESVWADVDVVTPNETEAAAITGETDEDAAARWFLDRGVATVILTLGGHGVLMATSGGSRRHDAYEVEAVDTTAAGDAFTGTLGATLAAGTPLAEAVPRAMAAGALAVTKPGASPSLPSATEIDTFLEQRA</sequence>
<evidence type="ECO:0000256" key="5">
    <source>
        <dbReference type="ARBA" id="ARBA00022840"/>
    </source>
</evidence>
<feature type="binding site" evidence="9">
    <location>
        <position position="138"/>
    </location>
    <ligand>
        <name>substrate</name>
    </ligand>
</feature>
<feature type="binding site" evidence="9">
    <location>
        <begin position="213"/>
        <end position="218"/>
    </location>
    <ligand>
        <name>ATP</name>
        <dbReference type="ChEBI" id="CHEBI:30616"/>
    </ligand>
</feature>
<evidence type="ECO:0000256" key="1">
    <source>
        <dbReference type="ARBA" id="ARBA00022679"/>
    </source>
</evidence>
<dbReference type="RefSeq" id="WP_121805718.1">
    <property type="nucleotide sequence ID" value="NZ_RDBE01000006.1"/>
</dbReference>
<feature type="binding site" evidence="9">
    <location>
        <position position="182"/>
    </location>
    <ligand>
        <name>ATP</name>
        <dbReference type="ChEBI" id="CHEBI:30616"/>
    </ligand>
</feature>
<comment type="pathway">
    <text evidence="9">Carbohydrate metabolism; D-ribose degradation; D-ribose 5-phosphate from beta-D-ribopyranose: step 2/2.</text>
</comment>
<keyword evidence="2 9" id="KW-0479">Metal-binding</keyword>
<dbReference type="GO" id="GO:0005524">
    <property type="term" value="F:ATP binding"/>
    <property type="evidence" value="ECO:0007669"/>
    <property type="project" value="UniProtKB-UniRule"/>
</dbReference>
<protein>
    <recommendedName>
        <fullName evidence="9">Ribokinase</fullName>
        <shortName evidence="9">RK</shortName>
        <ecNumber evidence="9">2.7.1.15</ecNumber>
    </recommendedName>
</protein>
<feature type="binding site" evidence="9">
    <location>
        <begin position="39"/>
        <end position="43"/>
    </location>
    <ligand>
        <name>substrate</name>
    </ligand>
</feature>
<evidence type="ECO:0000256" key="3">
    <source>
        <dbReference type="ARBA" id="ARBA00022741"/>
    </source>
</evidence>
<keyword evidence="1 9" id="KW-0808">Transferase</keyword>
<keyword evidence="7 9" id="KW-0630">Potassium</keyword>
<comment type="caution">
    <text evidence="9">Lacks conserved residue(s) required for the propagation of feature annotation.</text>
</comment>
<comment type="subcellular location">
    <subcellularLocation>
        <location evidence="9">Cytoplasm</location>
    </subcellularLocation>
</comment>
<dbReference type="Pfam" id="PF00294">
    <property type="entry name" value="PfkB"/>
    <property type="match status" value="1"/>
</dbReference>
<comment type="catalytic activity">
    <reaction evidence="9">
        <text>D-ribose + ATP = D-ribose 5-phosphate + ADP + H(+)</text>
        <dbReference type="Rhea" id="RHEA:13697"/>
        <dbReference type="ChEBI" id="CHEBI:15378"/>
        <dbReference type="ChEBI" id="CHEBI:30616"/>
        <dbReference type="ChEBI" id="CHEBI:47013"/>
        <dbReference type="ChEBI" id="CHEBI:78346"/>
        <dbReference type="ChEBI" id="CHEBI:456216"/>
        <dbReference type="EC" id="2.7.1.15"/>
    </reaction>
</comment>
<comment type="subunit">
    <text evidence="9">Homodimer.</text>
</comment>
<reference evidence="11 12" key="1">
    <citation type="submission" date="2018-10" db="EMBL/GenBank/DDBJ databases">
        <title>Marmoricola sp. 4Q3S-7 whole genome shotgun sequence.</title>
        <authorList>
            <person name="Li F."/>
        </authorList>
    </citation>
    <scope>NUCLEOTIDE SEQUENCE [LARGE SCALE GENOMIC DNA]</scope>
    <source>
        <strain evidence="11 12">4Q3S-7</strain>
    </source>
</reference>
<accession>A0A3L8P4E6</accession>
<comment type="cofactor">
    <cofactor evidence="9">
        <name>Mg(2+)</name>
        <dbReference type="ChEBI" id="CHEBI:18420"/>
    </cofactor>
    <text evidence="9">Requires a divalent cation, most likely magnesium in vivo, as an electrophilic catalyst to aid phosphoryl group transfer. It is the chelate of the metal and the nucleotide that is the actual substrate.</text>
</comment>
<dbReference type="AlphaFoldDB" id="A0A3L8P4E6"/>
<dbReference type="GO" id="GO:0046872">
    <property type="term" value="F:metal ion binding"/>
    <property type="evidence" value="ECO:0007669"/>
    <property type="project" value="UniProtKB-KW"/>
</dbReference>
<evidence type="ECO:0000256" key="6">
    <source>
        <dbReference type="ARBA" id="ARBA00022842"/>
    </source>
</evidence>
<keyword evidence="9" id="KW-0963">Cytoplasm</keyword>
<dbReference type="EMBL" id="RDBE01000006">
    <property type="protein sequence ID" value="RLV49954.1"/>
    <property type="molecule type" value="Genomic_DNA"/>
</dbReference>
<feature type="binding site" evidence="9">
    <location>
        <begin position="11"/>
        <end position="13"/>
    </location>
    <ligand>
        <name>substrate</name>
    </ligand>
</feature>
<dbReference type="CDD" id="cd01174">
    <property type="entry name" value="ribokinase"/>
    <property type="match status" value="1"/>
</dbReference>
<dbReference type="PANTHER" id="PTHR10584">
    <property type="entry name" value="SUGAR KINASE"/>
    <property type="match status" value="1"/>
</dbReference>
<dbReference type="InterPro" id="IPR011877">
    <property type="entry name" value="Ribokinase"/>
</dbReference>
<comment type="caution">
    <text evidence="11">The sequence shown here is derived from an EMBL/GenBank/DDBJ whole genome shotgun (WGS) entry which is preliminary data.</text>
</comment>
<dbReference type="Proteomes" id="UP000281708">
    <property type="component" value="Unassembled WGS sequence"/>
</dbReference>
<dbReference type="OrthoDB" id="9775849at2"/>
<evidence type="ECO:0000259" key="10">
    <source>
        <dbReference type="Pfam" id="PF00294"/>
    </source>
</evidence>
<proteinExistence type="inferred from homology"/>
<evidence type="ECO:0000256" key="2">
    <source>
        <dbReference type="ARBA" id="ARBA00022723"/>
    </source>
</evidence>
<name>A0A3L8P4E6_9ACTN</name>
<dbReference type="InterPro" id="IPR011611">
    <property type="entry name" value="PfkB_dom"/>
</dbReference>
<keyword evidence="5 9" id="KW-0067">ATP-binding</keyword>
<comment type="activity regulation">
    <text evidence="9">Activated by a monovalent cation that binds near, but not in, the active site. The most likely occupant of the site in vivo is potassium. Ion binding induces a conformational change that may alter substrate affinity.</text>
</comment>
<evidence type="ECO:0000256" key="4">
    <source>
        <dbReference type="ARBA" id="ARBA00022777"/>
    </source>
</evidence>
<dbReference type="HAMAP" id="MF_01987">
    <property type="entry name" value="Ribokinase"/>
    <property type="match status" value="1"/>
</dbReference>
<feature type="binding site" evidence="9">
    <location>
        <position position="241"/>
    </location>
    <ligand>
        <name>K(+)</name>
        <dbReference type="ChEBI" id="CHEBI:29103"/>
    </ligand>
</feature>
<keyword evidence="8 9" id="KW-0119">Carbohydrate metabolism</keyword>
<dbReference type="InterPro" id="IPR002139">
    <property type="entry name" value="Ribo/fructo_kinase"/>
</dbReference>
<feature type="binding site" evidence="9">
    <location>
        <position position="275"/>
    </location>
    <ligand>
        <name>K(+)</name>
        <dbReference type="ChEBI" id="CHEBI:29103"/>
    </ligand>
</feature>
<feature type="binding site" evidence="9">
    <location>
        <position position="245"/>
    </location>
    <ligand>
        <name>substrate</name>
    </ligand>
</feature>
<dbReference type="GO" id="GO:0005829">
    <property type="term" value="C:cytosol"/>
    <property type="evidence" value="ECO:0007669"/>
    <property type="project" value="TreeGrafter"/>
</dbReference>
<gene>
    <name evidence="9" type="primary">rbsK</name>
    <name evidence="11" type="ORF">D9V37_08760</name>
</gene>
<evidence type="ECO:0000256" key="7">
    <source>
        <dbReference type="ARBA" id="ARBA00022958"/>
    </source>
</evidence>
<feature type="binding site" evidence="9">
    <location>
        <begin position="244"/>
        <end position="245"/>
    </location>
    <ligand>
        <name>ATP</name>
        <dbReference type="ChEBI" id="CHEBI:30616"/>
    </ligand>
</feature>
<dbReference type="UniPathway" id="UPA00916">
    <property type="reaction ID" value="UER00889"/>
</dbReference>
<feature type="binding site" evidence="9">
    <location>
        <position position="278"/>
    </location>
    <ligand>
        <name>K(+)</name>
        <dbReference type="ChEBI" id="CHEBI:29103"/>
    </ligand>
</feature>
<organism evidence="11 12">
    <name type="scientific">Nocardioides mangrovicus</name>
    <dbReference type="NCBI Taxonomy" id="2478913"/>
    <lineage>
        <taxon>Bacteria</taxon>
        <taxon>Bacillati</taxon>
        <taxon>Actinomycetota</taxon>
        <taxon>Actinomycetes</taxon>
        <taxon>Propionibacteriales</taxon>
        <taxon>Nocardioidaceae</taxon>
        <taxon>Nocardioides</taxon>
    </lineage>
</organism>
<evidence type="ECO:0000256" key="8">
    <source>
        <dbReference type="ARBA" id="ARBA00023277"/>
    </source>
</evidence>
<feature type="active site" description="Proton acceptor" evidence="9">
    <location>
        <position position="245"/>
    </location>
</feature>
<dbReference type="Gene3D" id="3.40.1190.20">
    <property type="match status" value="1"/>
</dbReference>
<dbReference type="GO" id="GO:0004747">
    <property type="term" value="F:ribokinase activity"/>
    <property type="evidence" value="ECO:0007669"/>
    <property type="project" value="UniProtKB-UniRule"/>
</dbReference>
<feature type="binding site" evidence="9">
    <location>
        <position position="239"/>
    </location>
    <ligand>
        <name>K(+)</name>
        <dbReference type="ChEBI" id="CHEBI:29103"/>
    </ligand>
</feature>